<feature type="domain" description="Pterin-binding" evidence="9">
    <location>
        <begin position="508"/>
        <end position="826"/>
    </location>
</feature>
<name>A0A1R1YQB1_9FUNG</name>
<dbReference type="InterPro" id="IPR045031">
    <property type="entry name" value="DHP_synth-like"/>
</dbReference>
<evidence type="ECO:0000256" key="2">
    <source>
        <dbReference type="ARBA" id="ARBA00009640"/>
    </source>
</evidence>
<dbReference type="GO" id="GO:0046654">
    <property type="term" value="P:tetrahydrofolate biosynthetic process"/>
    <property type="evidence" value="ECO:0007669"/>
    <property type="project" value="UniProtKB-UniPathway"/>
</dbReference>
<keyword evidence="7" id="KW-0067">ATP-binding</keyword>
<dbReference type="EMBL" id="LSSM01000381">
    <property type="protein sequence ID" value="OMJ29083.1"/>
    <property type="molecule type" value="Genomic_DNA"/>
</dbReference>
<keyword evidence="11" id="KW-1185">Reference proteome</keyword>
<dbReference type="SUPFAM" id="SSF51717">
    <property type="entry name" value="Dihydropteroate synthetase-like"/>
    <property type="match status" value="2"/>
</dbReference>
<evidence type="ECO:0000256" key="7">
    <source>
        <dbReference type="ARBA" id="ARBA00022840"/>
    </source>
</evidence>
<dbReference type="UniPathway" id="UPA00077">
    <property type="reaction ID" value="UER00155"/>
</dbReference>
<gene>
    <name evidence="10" type="ORF">AYI69_g1423</name>
</gene>
<evidence type="ECO:0000313" key="10">
    <source>
        <dbReference type="EMBL" id="OMJ29083.1"/>
    </source>
</evidence>
<dbReference type="PROSITE" id="PS00794">
    <property type="entry name" value="HPPK"/>
    <property type="match status" value="1"/>
</dbReference>
<dbReference type="GO" id="GO:0016301">
    <property type="term" value="F:kinase activity"/>
    <property type="evidence" value="ECO:0007669"/>
    <property type="project" value="UniProtKB-KW"/>
</dbReference>
<keyword evidence="5" id="KW-0547">Nucleotide-binding</keyword>
<dbReference type="AlphaFoldDB" id="A0A1R1YQB1"/>
<dbReference type="InterPro" id="IPR006157">
    <property type="entry name" value="FolB_dom"/>
</dbReference>
<dbReference type="EC" id="2.7.6.3" evidence="3"/>
<evidence type="ECO:0000259" key="9">
    <source>
        <dbReference type="PROSITE" id="PS50972"/>
    </source>
</evidence>
<dbReference type="CDD" id="cd00483">
    <property type="entry name" value="HPPK"/>
    <property type="match status" value="1"/>
</dbReference>
<protein>
    <recommendedName>
        <fullName evidence="3">2-amino-4-hydroxy-6-hydroxymethyldihydropteridine diphosphokinase</fullName>
        <ecNumber evidence="3">2.7.6.3</ecNumber>
    </recommendedName>
</protein>
<dbReference type="InterPro" id="IPR000489">
    <property type="entry name" value="Pterin-binding_dom"/>
</dbReference>
<dbReference type="GO" id="GO:0005524">
    <property type="term" value="F:ATP binding"/>
    <property type="evidence" value="ECO:0007669"/>
    <property type="project" value="UniProtKB-KW"/>
</dbReference>
<dbReference type="InterPro" id="IPR000550">
    <property type="entry name" value="Hppk"/>
</dbReference>
<evidence type="ECO:0000256" key="4">
    <source>
        <dbReference type="ARBA" id="ARBA00022679"/>
    </source>
</evidence>
<proteinExistence type="inferred from homology"/>
<dbReference type="Gene3D" id="3.30.1130.10">
    <property type="match status" value="2"/>
</dbReference>
<dbReference type="SUPFAM" id="SSF55620">
    <property type="entry name" value="Tetrahydrobiopterin biosynthesis enzymes-like"/>
    <property type="match status" value="2"/>
</dbReference>
<evidence type="ECO:0000256" key="3">
    <source>
        <dbReference type="ARBA" id="ARBA00013253"/>
    </source>
</evidence>
<dbReference type="GO" id="GO:0004156">
    <property type="term" value="F:dihydropteroate synthase activity"/>
    <property type="evidence" value="ECO:0007669"/>
    <property type="project" value="TreeGrafter"/>
</dbReference>
<dbReference type="InterPro" id="IPR011005">
    <property type="entry name" value="Dihydropteroate_synth-like_sf"/>
</dbReference>
<evidence type="ECO:0000256" key="1">
    <source>
        <dbReference type="ARBA" id="ARBA00005051"/>
    </source>
</evidence>
<dbReference type="GO" id="GO:0003848">
    <property type="term" value="F:2-amino-4-hydroxy-6-hydroxymethyldihydropteridine diphosphokinase activity"/>
    <property type="evidence" value="ECO:0007669"/>
    <property type="project" value="UniProtKB-EC"/>
</dbReference>
<reference evidence="11" key="1">
    <citation type="submission" date="2017-01" db="EMBL/GenBank/DDBJ databases">
        <authorList>
            <person name="Wang Y."/>
            <person name="White M."/>
            <person name="Kvist S."/>
            <person name="Moncalvo J.-M."/>
        </authorList>
    </citation>
    <scope>NUCLEOTIDE SEQUENCE [LARGE SCALE GENOMIC DNA]</scope>
    <source>
        <strain evidence="11">ID-206-W2</strain>
    </source>
</reference>
<comment type="similarity">
    <text evidence="2">In the N-terminal section; belongs to the DHNA family.</text>
</comment>
<dbReference type="InterPro" id="IPR043133">
    <property type="entry name" value="GTP-CH-I_C/QueF"/>
</dbReference>
<dbReference type="InterPro" id="IPR035907">
    <property type="entry name" value="Hppk_sf"/>
</dbReference>
<dbReference type="GO" id="GO:0004150">
    <property type="term" value="F:dihydroneopterin aldolase activity"/>
    <property type="evidence" value="ECO:0007669"/>
    <property type="project" value="InterPro"/>
</dbReference>
<accession>A0A1R1YQB1</accession>
<dbReference type="Pfam" id="PF01288">
    <property type="entry name" value="HPPK"/>
    <property type="match status" value="1"/>
</dbReference>
<dbReference type="GO" id="GO:0005740">
    <property type="term" value="C:mitochondrial envelope"/>
    <property type="evidence" value="ECO:0007669"/>
    <property type="project" value="TreeGrafter"/>
</dbReference>
<dbReference type="Pfam" id="PF02152">
    <property type="entry name" value="FolB"/>
    <property type="match status" value="2"/>
</dbReference>
<dbReference type="Gene3D" id="3.20.20.20">
    <property type="entry name" value="Dihydropteroate synthase-like"/>
    <property type="match status" value="1"/>
</dbReference>
<dbReference type="Gene3D" id="3.30.70.560">
    <property type="entry name" value="7,8-Dihydro-6-hydroxymethylpterin-pyrophosphokinase HPPK"/>
    <property type="match status" value="1"/>
</dbReference>
<organism evidence="10 11">
    <name type="scientific">Smittium culicis</name>
    <dbReference type="NCBI Taxonomy" id="133412"/>
    <lineage>
        <taxon>Eukaryota</taxon>
        <taxon>Fungi</taxon>
        <taxon>Fungi incertae sedis</taxon>
        <taxon>Zoopagomycota</taxon>
        <taxon>Kickxellomycotina</taxon>
        <taxon>Harpellomycetes</taxon>
        <taxon>Harpellales</taxon>
        <taxon>Legeriomycetaceae</taxon>
        <taxon>Smittium</taxon>
    </lineage>
</organism>
<dbReference type="Proteomes" id="UP000187429">
    <property type="component" value="Unassembled WGS sequence"/>
</dbReference>
<keyword evidence="8" id="KW-0289">Folate biosynthesis</keyword>
<dbReference type="NCBIfam" id="TIGR01498">
    <property type="entry name" value="folK"/>
    <property type="match status" value="1"/>
</dbReference>
<dbReference type="Pfam" id="PF00809">
    <property type="entry name" value="Pterin_bind"/>
    <property type="match status" value="1"/>
</dbReference>
<dbReference type="OrthoDB" id="615426at2759"/>
<evidence type="ECO:0000256" key="8">
    <source>
        <dbReference type="ARBA" id="ARBA00022909"/>
    </source>
</evidence>
<comment type="caution">
    <text evidence="10">The sequence shown here is derived from an EMBL/GenBank/DDBJ whole genome shotgun (WGS) entry which is preliminary data.</text>
</comment>
<dbReference type="SUPFAM" id="SSF55083">
    <property type="entry name" value="6-hydroxymethyl-7,8-dihydropterin pyrophosphokinase, HPPK"/>
    <property type="match status" value="1"/>
</dbReference>
<dbReference type="PANTHER" id="PTHR20941:SF1">
    <property type="entry name" value="FOLIC ACID SYNTHESIS PROTEIN FOL1"/>
    <property type="match status" value="1"/>
</dbReference>
<sequence>MDTIEVHEFEVRAMVGRDAWDRKKIQPLVISFKMQTSISKAAILDQVSESVHYGLLLKAITKFVEKQKLGELEIFAEHIAFTILTFDMKRIFGVFLTIKKPNSIHNSNSVDISIYRCFEDVHYLEKICLDELNNCGLTIPNLDNYNSIKSENASVNSINTLEQSILDAGNLYKEDLFIIKGLKINVLLGANSFERFSTQVIIIDLTLHIDKKDKALQKKSQSGNFPMKTLNYHILVQNIVEYVEKGTGYLTLEALSISIARVCIVDFGFEKVSILAKKPCVLVFANCSAVKITRTRDQLFKELNLDLPCLQNAISPRMESHISYISIGTNLGDKIKNIHNSIKMINESDNIRVVDTGFLYQSKPMYLEDQPMFFNTAIKVETSLNPIALQKLLKRIEIELGRVFTEDKNGPRIIDLDIILYDTLVIDTAELTIPDPGMENRHFQLQPIIDMDPFAVHGKLNSSVCMLSRDLITIKGVVNDLVQVMPLSNSEKNGSKSVVLAHSHQKNTLVMGVTDVVGESFNYGGKFDSIDEAVKHSMNLFKEGADIIDIFSQSMSVSSKMFGPGEEAKIVIPIIEGIMSESKNYENKPIISVNTSDAKVAQKALDAGADVICNISGSNLNSDVFNVAAEYGCPLILMHKREDSKAISGPEENDDKYKNDVIPLLTSMNDIILSIRYELSKKVKEALNSGVPRFNIILDPGIEFEKTYEKSFEILKRLRELTNEQLYSMNGVSCLLQELNGKLSSSYNKKNNFKASSQFHERLFTSLIGFPVIVGSSRNEFTGEIKKEKVGADSIIESAVAVTSAIQGNASIVRVHDVESMLNVVKLSDKIYRN</sequence>
<keyword evidence="4" id="KW-0808">Transferase</keyword>
<dbReference type="PANTHER" id="PTHR20941">
    <property type="entry name" value="FOLATE SYNTHESIS PROTEINS"/>
    <property type="match status" value="1"/>
</dbReference>
<evidence type="ECO:0000256" key="5">
    <source>
        <dbReference type="ARBA" id="ARBA00022741"/>
    </source>
</evidence>
<dbReference type="GO" id="GO:0046656">
    <property type="term" value="P:folic acid biosynthetic process"/>
    <property type="evidence" value="ECO:0007669"/>
    <property type="project" value="UniProtKB-KW"/>
</dbReference>
<dbReference type="PROSITE" id="PS50972">
    <property type="entry name" value="PTERIN_BINDING"/>
    <property type="match status" value="1"/>
</dbReference>
<evidence type="ECO:0000256" key="6">
    <source>
        <dbReference type="ARBA" id="ARBA00022777"/>
    </source>
</evidence>
<dbReference type="NCBIfam" id="TIGR00526">
    <property type="entry name" value="folB_dom"/>
    <property type="match status" value="1"/>
</dbReference>
<comment type="pathway">
    <text evidence="1">Cofactor biosynthesis; tetrahydrofolate biosynthesis; 2-amino-4-hydroxy-6-hydroxymethyl-7,8-dihydropteridine diphosphate from 7,8-dihydroneopterin triphosphate: step 4/4.</text>
</comment>
<dbReference type="SMART" id="SM00905">
    <property type="entry name" value="FolB"/>
    <property type="match status" value="2"/>
</dbReference>
<evidence type="ECO:0000313" key="11">
    <source>
        <dbReference type="Proteomes" id="UP000187429"/>
    </source>
</evidence>
<keyword evidence="6" id="KW-0418">Kinase</keyword>